<dbReference type="InterPro" id="IPR003661">
    <property type="entry name" value="HisK_dim/P_dom"/>
</dbReference>
<feature type="transmembrane region" description="Helical" evidence="8">
    <location>
        <begin position="136"/>
        <end position="159"/>
    </location>
</feature>
<dbReference type="PANTHER" id="PTHR45436">
    <property type="entry name" value="SENSOR HISTIDINE KINASE YKOH"/>
    <property type="match status" value="1"/>
</dbReference>
<dbReference type="GO" id="GO:0000155">
    <property type="term" value="F:phosphorelay sensor kinase activity"/>
    <property type="evidence" value="ECO:0007669"/>
    <property type="project" value="InterPro"/>
</dbReference>
<dbReference type="SUPFAM" id="SSF47384">
    <property type="entry name" value="Homodimeric domain of signal transducing histidine kinase"/>
    <property type="match status" value="1"/>
</dbReference>
<feature type="domain" description="Histidine kinase" evidence="9">
    <location>
        <begin position="217"/>
        <end position="398"/>
    </location>
</feature>
<reference evidence="10 11" key="1">
    <citation type="submission" date="2018-03" db="EMBL/GenBank/DDBJ databases">
        <title>Genomic Encyclopedia of Archaeal and Bacterial Type Strains, Phase II (KMG-II): from individual species to whole genera.</title>
        <authorList>
            <person name="Goeker M."/>
        </authorList>
    </citation>
    <scope>NUCLEOTIDE SEQUENCE [LARGE SCALE GENOMIC DNA]</scope>
    <source>
        <strain evidence="10 11">DSM 18107</strain>
    </source>
</reference>
<dbReference type="GO" id="GO:0005886">
    <property type="term" value="C:plasma membrane"/>
    <property type="evidence" value="ECO:0007669"/>
    <property type="project" value="TreeGrafter"/>
</dbReference>
<comment type="catalytic activity">
    <reaction evidence="1">
        <text>ATP + protein L-histidine = ADP + protein N-phospho-L-histidine.</text>
        <dbReference type="EC" id="2.7.13.3"/>
    </reaction>
</comment>
<evidence type="ECO:0000256" key="4">
    <source>
        <dbReference type="ARBA" id="ARBA00022679"/>
    </source>
</evidence>
<dbReference type="Pfam" id="PF00512">
    <property type="entry name" value="HisKA"/>
    <property type="match status" value="1"/>
</dbReference>
<dbReference type="SMART" id="SM00388">
    <property type="entry name" value="HisKA"/>
    <property type="match status" value="1"/>
</dbReference>
<dbReference type="InterPro" id="IPR050428">
    <property type="entry name" value="TCS_sensor_his_kinase"/>
</dbReference>
<dbReference type="AlphaFoldDB" id="A0A2P8G2V5"/>
<evidence type="ECO:0000256" key="7">
    <source>
        <dbReference type="ARBA" id="ARBA00022989"/>
    </source>
</evidence>
<gene>
    <name evidence="10" type="ORF">CLV42_108239</name>
</gene>
<dbReference type="Gene3D" id="3.30.565.10">
    <property type="entry name" value="Histidine kinase-like ATPase, C-terminal domain"/>
    <property type="match status" value="1"/>
</dbReference>
<dbReference type="InterPro" id="IPR036097">
    <property type="entry name" value="HisK_dim/P_sf"/>
</dbReference>
<dbReference type="Pfam" id="PF02518">
    <property type="entry name" value="HATPase_c"/>
    <property type="match status" value="1"/>
</dbReference>
<dbReference type="Gene3D" id="1.10.287.130">
    <property type="match status" value="1"/>
</dbReference>
<evidence type="ECO:0000313" key="10">
    <source>
        <dbReference type="EMBL" id="PSL28320.1"/>
    </source>
</evidence>
<keyword evidence="4" id="KW-0808">Transferase</keyword>
<dbReference type="EMBL" id="PYGK01000008">
    <property type="protein sequence ID" value="PSL28320.1"/>
    <property type="molecule type" value="Genomic_DNA"/>
</dbReference>
<feature type="transmembrane region" description="Helical" evidence="8">
    <location>
        <begin position="7"/>
        <end position="27"/>
    </location>
</feature>
<evidence type="ECO:0000256" key="3">
    <source>
        <dbReference type="ARBA" id="ARBA00022553"/>
    </source>
</evidence>
<protein>
    <recommendedName>
        <fullName evidence="2">histidine kinase</fullName>
        <ecNumber evidence="2">2.7.13.3</ecNumber>
    </recommendedName>
</protein>
<dbReference type="Proteomes" id="UP000240978">
    <property type="component" value="Unassembled WGS sequence"/>
</dbReference>
<evidence type="ECO:0000313" key="11">
    <source>
        <dbReference type="Proteomes" id="UP000240978"/>
    </source>
</evidence>
<evidence type="ECO:0000256" key="8">
    <source>
        <dbReference type="SAM" id="Phobius"/>
    </source>
</evidence>
<keyword evidence="3" id="KW-0597">Phosphoprotein</keyword>
<sequence length="444" mass="50216">MKLINKFTLWYLCITLAAMLVGVAIAYNKVKSGIDEAEINRLKVYNDQMARQMQRGVSPDTYMRGRPAEIKLLLNEVPAKKYEVLEHSFYNTMLQHKECRLTVTSFYKINGQYYSISSYNYITKAKEILKGLMSSFIWIFIILLVLTVLSARFVSRLILAPFHHTLKKVRSFNLKDKKSLQLPTANAAELKTLNSFLNGMTDKALDDYRSLKEFTENASHELQTPVAILRNKLELLTESYLHGKDPDTVTGLIADMQNAIDKLSRINSSLTLLARLENNEFGNKQSISFSQLTTEALQSFSELMDMKAITLDTKIAAGVSVQLHPALTDILLGNLFSNAIRHNIHGGQISVRLSKSRLVIGNTGNPPEVPTTELFKRFKKGRKNSDSIGIGLAIVKQICDVNHFKIQYDYAGGWHIMQIIFEESTGSTMLQKEDANALFPERQH</sequence>
<dbReference type="OrthoDB" id="1522504at2"/>
<keyword evidence="5 8" id="KW-0812">Transmembrane</keyword>
<dbReference type="PANTHER" id="PTHR45436:SF5">
    <property type="entry name" value="SENSOR HISTIDINE KINASE TRCS"/>
    <property type="match status" value="1"/>
</dbReference>
<evidence type="ECO:0000256" key="6">
    <source>
        <dbReference type="ARBA" id="ARBA00022777"/>
    </source>
</evidence>
<keyword evidence="8" id="KW-0472">Membrane</keyword>
<dbReference type="InterPro" id="IPR003594">
    <property type="entry name" value="HATPase_dom"/>
</dbReference>
<dbReference type="SUPFAM" id="SSF55874">
    <property type="entry name" value="ATPase domain of HSP90 chaperone/DNA topoisomerase II/histidine kinase"/>
    <property type="match status" value="1"/>
</dbReference>
<dbReference type="EC" id="2.7.13.3" evidence="2"/>
<comment type="caution">
    <text evidence="10">The sequence shown here is derived from an EMBL/GenBank/DDBJ whole genome shotgun (WGS) entry which is preliminary data.</text>
</comment>
<dbReference type="InterPro" id="IPR005467">
    <property type="entry name" value="His_kinase_dom"/>
</dbReference>
<proteinExistence type="predicted"/>
<evidence type="ECO:0000256" key="5">
    <source>
        <dbReference type="ARBA" id="ARBA00022692"/>
    </source>
</evidence>
<keyword evidence="7 8" id="KW-1133">Transmembrane helix</keyword>
<evidence type="ECO:0000256" key="2">
    <source>
        <dbReference type="ARBA" id="ARBA00012438"/>
    </source>
</evidence>
<organism evidence="10 11">
    <name type="scientific">Chitinophaga ginsengisoli</name>
    <dbReference type="NCBI Taxonomy" id="363837"/>
    <lineage>
        <taxon>Bacteria</taxon>
        <taxon>Pseudomonadati</taxon>
        <taxon>Bacteroidota</taxon>
        <taxon>Chitinophagia</taxon>
        <taxon>Chitinophagales</taxon>
        <taxon>Chitinophagaceae</taxon>
        <taxon>Chitinophaga</taxon>
    </lineage>
</organism>
<keyword evidence="11" id="KW-1185">Reference proteome</keyword>
<evidence type="ECO:0000259" key="9">
    <source>
        <dbReference type="PROSITE" id="PS50109"/>
    </source>
</evidence>
<evidence type="ECO:0000256" key="1">
    <source>
        <dbReference type="ARBA" id="ARBA00000085"/>
    </source>
</evidence>
<dbReference type="PROSITE" id="PS50109">
    <property type="entry name" value="HIS_KIN"/>
    <property type="match status" value="1"/>
</dbReference>
<dbReference type="CDD" id="cd00082">
    <property type="entry name" value="HisKA"/>
    <property type="match status" value="1"/>
</dbReference>
<dbReference type="RefSeq" id="WP_106603782.1">
    <property type="nucleotide sequence ID" value="NZ_PYGK01000008.1"/>
</dbReference>
<dbReference type="InterPro" id="IPR036890">
    <property type="entry name" value="HATPase_C_sf"/>
</dbReference>
<keyword evidence="6 10" id="KW-0418">Kinase</keyword>
<name>A0A2P8G2V5_9BACT</name>
<accession>A0A2P8G2V5</accession>